<dbReference type="EMBL" id="CAJFCW020000001">
    <property type="protein sequence ID" value="CAG9084468.1"/>
    <property type="molecule type" value="Genomic_DNA"/>
</dbReference>
<evidence type="ECO:0000259" key="6">
    <source>
        <dbReference type="PROSITE" id="PS50010"/>
    </source>
</evidence>
<feature type="domain" description="SH3" evidence="5">
    <location>
        <begin position="63"/>
        <end position="127"/>
    </location>
</feature>
<keyword evidence="2" id="KW-0344">Guanine-nucleotide releasing factor</keyword>
<dbReference type="PROSITE" id="PS50010">
    <property type="entry name" value="DH_2"/>
    <property type="match status" value="1"/>
</dbReference>
<dbReference type="Pfam" id="PF00621">
    <property type="entry name" value="RhoGEF"/>
    <property type="match status" value="1"/>
</dbReference>
<dbReference type="InterPro" id="IPR011993">
    <property type="entry name" value="PH-like_dom_sf"/>
</dbReference>
<keyword evidence="8" id="KW-1185">Reference proteome</keyword>
<dbReference type="Pfam" id="PF07653">
    <property type="entry name" value="SH3_2"/>
    <property type="match status" value="1"/>
</dbReference>
<reference evidence="7" key="1">
    <citation type="submission" date="2020-09" db="EMBL/GenBank/DDBJ databases">
        <authorList>
            <person name="Kikuchi T."/>
        </authorList>
    </citation>
    <scope>NUCLEOTIDE SEQUENCE</scope>
    <source>
        <strain evidence="7">SH1</strain>
    </source>
</reference>
<dbReference type="InterPro" id="IPR001452">
    <property type="entry name" value="SH3_domain"/>
</dbReference>
<dbReference type="SUPFAM" id="SSF50044">
    <property type="entry name" value="SH3-domain"/>
    <property type="match status" value="1"/>
</dbReference>
<dbReference type="Gene3D" id="2.30.29.30">
    <property type="entry name" value="Pleckstrin-homology domain (PH domain)/Phosphotyrosine-binding domain (PTB)"/>
    <property type="match status" value="1"/>
</dbReference>
<dbReference type="PANTHER" id="PTHR22826">
    <property type="entry name" value="RHO GUANINE EXCHANGE FACTOR-RELATED"/>
    <property type="match status" value="1"/>
</dbReference>
<dbReference type="GO" id="GO:0019898">
    <property type="term" value="C:extrinsic component of membrane"/>
    <property type="evidence" value="ECO:0007669"/>
    <property type="project" value="TreeGrafter"/>
</dbReference>
<dbReference type="AlphaFoldDB" id="A0A811JUG5"/>
<dbReference type="EMBL" id="CAJFDH010000001">
    <property type="protein sequence ID" value="CAD5207133.1"/>
    <property type="molecule type" value="Genomic_DNA"/>
</dbReference>
<dbReference type="InterPro" id="IPR000219">
    <property type="entry name" value="DH_dom"/>
</dbReference>
<dbReference type="OrthoDB" id="2570713at2759"/>
<dbReference type="SMART" id="SM00325">
    <property type="entry name" value="RhoGEF"/>
    <property type="match status" value="1"/>
</dbReference>
<dbReference type="Gene3D" id="2.30.30.40">
    <property type="entry name" value="SH3 Domains"/>
    <property type="match status" value="1"/>
</dbReference>
<dbReference type="PROSITE" id="PS50002">
    <property type="entry name" value="SH3"/>
    <property type="match status" value="1"/>
</dbReference>
<dbReference type="SUPFAM" id="SSF48065">
    <property type="entry name" value="DBL homology domain (DH-domain)"/>
    <property type="match status" value="1"/>
</dbReference>
<dbReference type="InterPro" id="IPR035899">
    <property type="entry name" value="DBL_dom_sf"/>
</dbReference>
<dbReference type="InterPro" id="IPR036028">
    <property type="entry name" value="SH3-like_dom_sf"/>
</dbReference>
<dbReference type="Proteomes" id="UP000614601">
    <property type="component" value="Unassembled WGS sequence"/>
</dbReference>
<organism evidence="7 8">
    <name type="scientific">Bursaphelenchus okinawaensis</name>
    <dbReference type="NCBI Taxonomy" id="465554"/>
    <lineage>
        <taxon>Eukaryota</taxon>
        <taxon>Metazoa</taxon>
        <taxon>Ecdysozoa</taxon>
        <taxon>Nematoda</taxon>
        <taxon>Chromadorea</taxon>
        <taxon>Rhabditida</taxon>
        <taxon>Tylenchina</taxon>
        <taxon>Tylenchomorpha</taxon>
        <taxon>Aphelenchoidea</taxon>
        <taxon>Aphelenchoididae</taxon>
        <taxon>Bursaphelenchus</taxon>
    </lineage>
</organism>
<gene>
    <name evidence="7" type="ORF">BOKJ2_LOCUS1817</name>
</gene>
<evidence type="ECO:0008006" key="9">
    <source>
        <dbReference type="Google" id="ProtNLM"/>
    </source>
</evidence>
<evidence type="ECO:0000313" key="8">
    <source>
        <dbReference type="Proteomes" id="UP000614601"/>
    </source>
</evidence>
<dbReference type="PANTHER" id="PTHR22826:SF106">
    <property type="entry name" value="TRIO, ISOFORM A"/>
    <property type="match status" value="1"/>
</dbReference>
<accession>A0A811JUG5</accession>
<dbReference type="InterPro" id="IPR055251">
    <property type="entry name" value="SOS1_NGEF_PH"/>
</dbReference>
<comment type="caution">
    <text evidence="7">The sequence shown here is derived from an EMBL/GenBank/DDBJ whole genome shotgun (WGS) entry which is preliminary data.</text>
</comment>
<dbReference type="GO" id="GO:0005737">
    <property type="term" value="C:cytoplasm"/>
    <property type="evidence" value="ECO:0007669"/>
    <property type="project" value="TreeGrafter"/>
</dbReference>
<evidence type="ECO:0000256" key="4">
    <source>
        <dbReference type="SAM" id="MobiDB-lite"/>
    </source>
</evidence>
<evidence type="ECO:0000256" key="2">
    <source>
        <dbReference type="ARBA" id="ARBA00022658"/>
    </source>
</evidence>
<sequence>MASRRQRQLQRKYNSYRRYTAQEDVSYLTHSTRSAYRSESVTSTSSAQGRNSSTEIVTGSETRSYPVYIAIQNFTPDESEAEAVTLEQGQIVEVLENSNPAAWLVRTKARPPKTGWVPGSYFETPTNYYKQRRRTRELANQDVNLTPEQQAILKREQVYHDLLQTEEKFVDDLRGLLDNYIQAFQDINIAGIQDIVLNITELYNFHANIMLKGLQYYSDDPGKVGQTFVRLEKDFQHHVEFLNKLPEALKVINENEEISNYLKSLSDKVEAGSRSYIDYLNDIPDRISKYEDYFREIIKYSARANCSTKSMQKALELIQSVPRRAQDLSLTNKITKYPGEISRLGGIVRHEDFDVWEDDGAVQDRHVFLFKNMLLVTRKDNDNYEHILTIRLDKYIVRQLTSDEDCIVFRAQEQGLPNIRLKKHDPVQAEFTRKAWLKDLQEMPCESLLLNTNNV</sequence>
<protein>
    <recommendedName>
        <fullName evidence="9">SH3 domain-containing protein</fullName>
    </recommendedName>
</protein>
<dbReference type="InterPro" id="IPR051336">
    <property type="entry name" value="RhoGEF_Guanine_NuclExch_SF"/>
</dbReference>
<feature type="domain" description="DH" evidence="6">
    <location>
        <begin position="154"/>
        <end position="328"/>
    </location>
</feature>
<evidence type="ECO:0000313" key="7">
    <source>
        <dbReference type="EMBL" id="CAD5207133.1"/>
    </source>
</evidence>
<evidence type="ECO:0000259" key="5">
    <source>
        <dbReference type="PROSITE" id="PS50002"/>
    </source>
</evidence>
<dbReference type="GO" id="GO:0005085">
    <property type="term" value="F:guanyl-nucleotide exchange factor activity"/>
    <property type="evidence" value="ECO:0007669"/>
    <property type="project" value="UniProtKB-KW"/>
</dbReference>
<name>A0A811JUG5_9BILA</name>
<dbReference type="SMART" id="SM00326">
    <property type="entry name" value="SH3"/>
    <property type="match status" value="1"/>
</dbReference>
<dbReference type="Gene3D" id="1.20.900.10">
    <property type="entry name" value="Dbl homology (DH) domain"/>
    <property type="match status" value="1"/>
</dbReference>
<dbReference type="Pfam" id="PF22697">
    <property type="entry name" value="SOS1_NGEF_PH"/>
    <property type="match status" value="1"/>
</dbReference>
<keyword evidence="1 3" id="KW-0728">SH3 domain</keyword>
<proteinExistence type="predicted"/>
<feature type="region of interest" description="Disordered" evidence="4">
    <location>
        <begin position="32"/>
        <end position="58"/>
    </location>
</feature>
<dbReference type="SUPFAM" id="SSF50729">
    <property type="entry name" value="PH domain-like"/>
    <property type="match status" value="1"/>
</dbReference>
<evidence type="ECO:0000256" key="3">
    <source>
        <dbReference type="PROSITE-ProRule" id="PRU00192"/>
    </source>
</evidence>
<dbReference type="Proteomes" id="UP000783686">
    <property type="component" value="Unassembled WGS sequence"/>
</dbReference>
<evidence type="ECO:0000256" key="1">
    <source>
        <dbReference type="ARBA" id="ARBA00022443"/>
    </source>
</evidence>